<dbReference type="Proteomes" id="UP000253782">
    <property type="component" value="Unassembled WGS sequence"/>
</dbReference>
<evidence type="ECO:0000313" key="3">
    <source>
        <dbReference type="Proteomes" id="UP000253782"/>
    </source>
</evidence>
<sequence length="64" mass="6753">MSSLWSDLLFLHGHISNVDLAHRLSEIETPPSKPLGGQVKPLPSKSARAPKAADSTCSTACVPT</sequence>
<feature type="compositionally biased region" description="Polar residues" evidence="1">
    <location>
        <begin position="55"/>
        <end position="64"/>
    </location>
</feature>
<reference evidence="2 3" key="1">
    <citation type="submission" date="2018-07" db="EMBL/GenBank/DDBJ databases">
        <title>Dyella tabacisoli L4-6T, whole genome shotgun sequence.</title>
        <authorList>
            <person name="Zhou X.-K."/>
            <person name="Li W.-J."/>
            <person name="Duan Y.-Q."/>
        </authorList>
    </citation>
    <scope>NUCLEOTIDE SEQUENCE [LARGE SCALE GENOMIC DNA]</scope>
    <source>
        <strain evidence="2 3">L4-6</strain>
    </source>
</reference>
<protein>
    <submittedName>
        <fullName evidence="2">Uncharacterized protein</fullName>
    </submittedName>
</protein>
<dbReference type="EMBL" id="QQAH01000015">
    <property type="protein sequence ID" value="RDD80701.1"/>
    <property type="molecule type" value="Genomic_DNA"/>
</dbReference>
<keyword evidence="3" id="KW-1185">Reference proteome</keyword>
<dbReference type="RefSeq" id="WP_114846483.1">
    <property type="nucleotide sequence ID" value="NZ_JBHSPE010000002.1"/>
</dbReference>
<gene>
    <name evidence="2" type="ORF">DVJ77_15840</name>
</gene>
<comment type="caution">
    <text evidence="2">The sequence shown here is derived from an EMBL/GenBank/DDBJ whole genome shotgun (WGS) entry which is preliminary data.</text>
</comment>
<feature type="region of interest" description="Disordered" evidence="1">
    <location>
        <begin position="29"/>
        <end position="64"/>
    </location>
</feature>
<organism evidence="2 3">
    <name type="scientific">Dyella tabacisoli</name>
    <dbReference type="NCBI Taxonomy" id="2282381"/>
    <lineage>
        <taxon>Bacteria</taxon>
        <taxon>Pseudomonadati</taxon>
        <taxon>Pseudomonadota</taxon>
        <taxon>Gammaproteobacteria</taxon>
        <taxon>Lysobacterales</taxon>
        <taxon>Rhodanobacteraceae</taxon>
        <taxon>Dyella</taxon>
    </lineage>
</organism>
<evidence type="ECO:0000313" key="2">
    <source>
        <dbReference type="EMBL" id="RDD80701.1"/>
    </source>
</evidence>
<dbReference type="AlphaFoldDB" id="A0A369UJI6"/>
<proteinExistence type="predicted"/>
<accession>A0A369UJI6</accession>
<evidence type="ECO:0000256" key="1">
    <source>
        <dbReference type="SAM" id="MobiDB-lite"/>
    </source>
</evidence>
<name>A0A369UJI6_9GAMM</name>
<dbReference type="OrthoDB" id="5957554at2"/>